<dbReference type="KEGG" id="str:Sterm_0416"/>
<proteinExistence type="predicted"/>
<protein>
    <submittedName>
        <fullName evidence="1">Uncharacterized protein</fullName>
    </submittedName>
</protein>
<dbReference type="AlphaFoldDB" id="D1AM30"/>
<dbReference type="RefSeq" id="WP_012859897.1">
    <property type="nucleotide sequence ID" value="NC_013517.1"/>
</dbReference>
<organism evidence="1 2">
    <name type="scientific">Sebaldella termitidis (strain ATCC 33386 / NCTC 11300)</name>
    <dbReference type="NCBI Taxonomy" id="526218"/>
    <lineage>
        <taxon>Bacteria</taxon>
        <taxon>Fusobacteriati</taxon>
        <taxon>Fusobacteriota</taxon>
        <taxon>Fusobacteriia</taxon>
        <taxon>Fusobacteriales</taxon>
        <taxon>Leptotrichiaceae</taxon>
        <taxon>Sebaldella</taxon>
    </lineage>
</organism>
<sequence length="160" mass="19162">MGISAFVMFERGKSISIERMLQELKEECEKSGLYFKLSEYGYELGVGGIRMHVVVDEMANYDSDNKDTALYMDFYEEPNKFNYVFLDEYDDIELFQAIIINRFSDREKLLLKFLYIVLKKYPHGIAWPETDWIYTLEDLEKIVKKPYDEDWFIKNPKKLI</sequence>
<name>D1AM30_SEBTE</name>
<dbReference type="HOGENOM" id="CLU_1631952_0_0_0"/>
<evidence type="ECO:0000313" key="2">
    <source>
        <dbReference type="Proteomes" id="UP000000845"/>
    </source>
</evidence>
<reference evidence="1 2" key="2">
    <citation type="journal article" date="2010" name="Stand. Genomic Sci.">
        <title>Complete genome sequence of Sebaldella termitidis type strain (NCTC 11300).</title>
        <authorList>
            <person name="Harmon-Smith M."/>
            <person name="Celia L."/>
            <person name="Chertkov O."/>
            <person name="Lapidus A."/>
            <person name="Copeland A."/>
            <person name="Glavina Del Rio T."/>
            <person name="Nolan M."/>
            <person name="Lucas S."/>
            <person name="Tice H."/>
            <person name="Cheng J.F."/>
            <person name="Han C."/>
            <person name="Detter J.C."/>
            <person name="Bruce D."/>
            <person name="Goodwin L."/>
            <person name="Pitluck S."/>
            <person name="Pati A."/>
            <person name="Liolios K."/>
            <person name="Ivanova N."/>
            <person name="Mavromatis K."/>
            <person name="Mikhailova N."/>
            <person name="Chen A."/>
            <person name="Palaniappan K."/>
            <person name="Land M."/>
            <person name="Hauser L."/>
            <person name="Chang Y.J."/>
            <person name="Jeffries C.D."/>
            <person name="Brettin T."/>
            <person name="Goker M."/>
            <person name="Beck B."/>
            <person name="Bristow J."/>
            <person name="Eisen J.A."/>
            <person name="Markowitz V."/>
            <person name="Hugenholtz P."/>
            <person name="Kyrpides N.C."/>
            <person name="Klenk H.P."/>
            <person name="Chen F."/>
        </authorList>
    </citation>
    <scope>NUCLEOTIDE SEQUENCE [LARGE SCALE GENOMIC DNA]</scope>
    <source>
        <strain evidence="2">ATCC 33386 / NCTC 11300</strain>
    </source>
</reference>
<accession>D1AM30</accession>
<evidence type="ECO:0000313" key="1">
    <source>
        <dbReference type="EMBL" id="ACZ07298.1"/>
    </source>
</evidence>
<keyword evidence="2" id="KW-1185">Reference proteome</keyword>
<reference evidence="2" key="1">
    <citation type="submission" date="2009-09" db="EMBL/GenBank/DDBJ databases">
        <title>The complete chromosome of Sebaldella termitidis ATCC 33386.</title>
        <authorList>
            <consortium name="US DOE Joint Genome Institute (JGI-PGF)"/>
            <person name="Lucas S."/>
            <person name="Copeland A."/>
            <person name="Lapidus A."/>
            <person name="Glavina del Rio T."/>
            <person name="Dalin E."/>
            <person name="Tice H."/>
            <person name="Bruce D."/>
            <person name="Goodwin L."/>
            <person name="Pitluck S."/>
            <person name="Kyrpides N."/>
            <person name="Mavromatis K."/>
            <person name="Ivanova N."/>
            <person name="Mikhailova N."/>
            <person name="Sims D."/>
            <person name="Meincke L."/>
            <person name="Brettin T."/>
            <person name="Detter J.C."/>
            <person name="Han C."/>
            <person name="Larimer F."/>
            <person name="Land M."/>
            <person name="Hauser L."/>
            <person name="Markowitz V."/>
            <person name="Cheng J.F."/>
            <person name="Hugenholtz P."/>
            <person name="Woyke T."/>
            <person name="Wu D."/>
            <person name="Eisen J.A."/>
        </authorList>
    </citation>
    <scope>NUCLEOTIDE SEQUENCE [LARGE SCALE GENOMIC DNA]</scope>
    <source>
        <strain evidence="2">ATCC 33386 / NCTC 11300</strain>
    </source>
</reference>
<dbReference type="Proteomes" id="UP000000845">
    <property type="component" value="Chromosome"/>
</dbReference>
<dbReference type="STRING" id="526218.Sterm_0416"/>
<gene>
    <name evidence="1" type="ordered locus">Sterm_0416</name>
</gene>
<dbReference type="EMBL" id="CP001739">
    <property type="protein sequence ID" value="ACZ07298.1"/>
    <property type="molecule type" value="Genomic_DNA"/>
</dbReference>